<dbReference type="Proteomes" id="UP000638836">
    <property type="component" value="Unassembled WGS sequence"/>
</dbReference>
<dbReference type="EMBL" id="WNJQ01000005">
    <property type="protein sequence ID" value="MBC9825619.1"/>
    <property type="molecule type" value="Genomic_DNA"/>
</dbReference>
<keyword evidence="3" id="KW-1185">Reference proteome</keyword>
<dbReference type="InterPro" id="IPR035167">
    <property type="entry name" value="DUF5316"/>
</dbReference>
<accession>A0ABR7TCH3</accession>
<name>A0ABR7TCH3_9LACT</name>
<dbReference type="Pfam" id="PF17247">
    <property type="entry name" value="DUF5316"/>
    <property type="match status" value="1"/>
</dbReference>
<reference evidence="2 3" key="1">
    <citation type="journal article" date="2020" name="Microorganisms">
        <title>New Insight into Antimicrobial Compounds from Food and Marine-Sourced Carnobacterium Species through Phenotype and Genome Analyses.</title>
        <authorList>
            <person name="Begrem S."/>
            <person name="Ivaniuk F."/>
            <person name="Gigout-Chevalier F."/>
            <person name="Kolypczuk L."/>
            <person name="Bonnetot S."/>
            <person name="Leroi F."/>
            <person name="Grovel O."/>
            <person name="Delbarre-Ladrat C."/>
            <person name="Passerini D."/>
        </authorList>
    </citation>
    <scope>NUCLEOTIDE SEQUENCE [LARGE SCALE GENOMIC DNA]</scope>
    <source>
        <strain evidence="2 3">MIP2551</strain>
    </source>
</reference>
<comment type="caution">
    <text evidence="2">The sequence shown here is derived from an EMBL/GenBank/DDBJ whole genome shotgun (WGS) entry which is preliminary data.</text>
</comment>
<keyword evidence="1" id="KW-0472">Membrane</keyword>
<keyword evidence="1" id="KW-0812">Transmembrane</keyword>
<protein>
    <submittedName>
        <fullName evidence="2">Uncharacterized protein</fullName>
    </submittedName>
</protein>
<evidence type="ECO:0000313" key="2">
    <source>
        <dbReference type="EMBL" id="MBC9825619.1"/>
    </source>
</evidence>
<sequence length="99" mass="11303">MKRSLLATVKIFYISVVLIFLIYLLAIFTSLSFNKTIHYSSVGLTVLAIILSGAFVSGDRQRCNYYSNPVNTTKSIFYSWKILIFALPFYLVLLVDYLS</sequence>
<gene>
    <name evidence="2" type="ORF">GLO26_07250</name>
</gene>
<keyword evidence="1" id="KW-1133">Transmembrane helix</keyword>
<feature type="transmembrane region" description="Helical" evidence="1">
    <location>
        <begin position="12"/>
        <end position="31"/>
    </location>
</feature>
<evidence type="ECO:0000313" key="3">
    <source>
        <dbReference type="Proteomes" id="UP000638836"/>
    </source>
</evidence>
<organism evidence="2 3">
    <name type="scientific">Carnobacterium inhibens</name>
    <dbReference type="NCBI Taxonomy" id="147709"/>
    <lineage>
        <taxon>Bacteria</taxon>
        <taxon>Bacillati</taxon>
        <taxon>Bacillota</taxon>
        <taxon>Bacilli</taxon>
        <taxon>Lactobacillales</taxon>
        <taxon>Carnobacteriaceae</taxon>
        <taxon>Carnobacterium</taxon>
    </lineage>
</organism>
<feature type="transmembrane region" description="Helical" evidence="1">
    <location>
        <begin position="37"/>
        <end position="56"/>
    </location>
</feature>
<dbReference type="RefSeq" id="WP_023176585.1">
    <property type="nucleotide sequence ID" value="NZ_JAMAYM010000004.1"/>
</dbReference>
<feature type="transmembrane region" description="Helical" evidence="1">
    <location>
        <begin position="77"/>
        <end position="98"/>
    </location>
</feature>
<proteinExistence type="predicted"/>
<evidence type="ECO:0000256" key="1">
    <source>
        <dbReference type="SAM" id="Phobius"/>
    </source>
</evidence>